<dbReference type="EMBL" id="JAWWNJ010000009">
    <property type="protein sequence ID" value="KAK7048594.1"/>
    <property type="molecule type" value="Genomic_DNA"/>
</dbReference>
<feature type="compositionally biased region" description="Polar residues" evidence="1">
    <location>
        <begin position="193"/>
        <end position="206"/>
    </location>
</feature>
<feature type="region of interest" description="Disordered" evidence="1">
    <location>
        <begin position="190"/>
        <end position="397"/>
    </location>
</feature>
<evidence type="ECO:0000313" key="3">
    <source>
        <dbReference type="Proteomes" id="UP001362999"/>
    </source>
</evidence>
<comment type="caution">
    <text evidence="2">The sequence shown here is derived from an EMBL/GenBank/DDBJ whole genome shotgun (WGS) entry which is preliminary data.</text>
</comment>
<dbReference type="Proteomes" id="UP001362999">
    <property type="component" value="Unassembled WGS sequence"/>
</dbReference>
<organism evidence="2 3">
    <name type="scientific">Favolaschia claudopus</name>
    <dbReference type="NCBI Taxonomy" id="2862362"/>
    <lineage>
        <taxon>Eukaryota</taxon>
        <taxon>Fungi</taxon>
        <taxon>Dikarya</taxon>
        <taxon>Basidiomycota</taxon>
        <taxon>Agaricomycotina</taxon>
        <taxon>Agaricomycetes</taxon>
        <taxon>Agaricomycetidae</taxon>
        <taxon>Agaricales</taxon>
        <taxon>Marasmiineae</taxon>
        <taxon>Mycenaceae</taxon>
        <taxon>Favolaschia</taxon>
    </lineage>
</organism>
<evidence type="ECO:0000256" key="1">
    <source>
        <dbReference type="SAM" id="MobiDB-lite"/>
    </source>
</evidence>
<feature type="compositionally biased region" description="Polar residues" evidence="1">
    <location>
        <begin position="336"/>
        <end position="348"/>
    </location>
</feature>
<evidence type="ECO:0000313" key="2">
    <source>
        <dbReference type="EMBL" id="KAK7048594.1"/>
    </source>
</evidence>
<reference evidence="2 3" key="1">
    <citation type="journal article" date="2024" name="J Genomics">
        <title>Draft genome sequencing and assembly of Favolaschia claudopus CIRM-BRFM 2984 isolated from oak limbs.</title>
        <authorList>
            <person name="Navarro D."/>
            <person name="Drula E."/>
            <person name="Chaduli D."/>
            <person name="Cazenave R."/>
            <person name="Ahrendt S."/>
            <person name="Wang J."/>
            <person name="Lipzen A."/>
            <person name="Daum C."/>
            <person name="Barry K."/>
            <person name="Grigoriev I.V."/>
            <person name="Favel A."/>
            <person name="Rosso M.N."/>
            <person name="Martin F."/>
        </authorList>
    </citation>
    <scope>NUCLEOTIDE SEQUENCE [LARGE SCALE GENOMIC DNA]</scope>
    <source>
        <strain evidence="2 3">CIRM-BRFM 2984</strain>
    </source>
</reference>
<name>A0AAW0DC76_9AGAR</name>
<gene>
    <name evidence="2" type="ORF">R3P38DRAFT_2870333</name>
</gene>
<accession>A0AAW0DC76</accession>
<dbReference type="AlphaFoldDB" id="A0AAW0DC76"/>
<protein>
    <submittedName>
        <fullName evidence="2">Uncharacterized protein</fullName>
    </submittedName>
</protein>
<keyword evidence="3" id="KW-1185">Reference proteome</keyword>
<sequence>MPPSLPHRSRREMPSLPIKAWYLGYNSFDSPYRLAWTQTGEIFIYSGDEIDTSDHSEHLYLSMSQTKPDIIRQLVQYVNPDERRGCGDKVMTIRTYNVVPTPRQGTEKALGYQYSQYFKQGGDRGIGDIVIKFDSGSPAWMDATYTEFIKILKCVDSRHVLNAKSGAGQWEVASRMATLFTTRLERESAGNLFGTTTKTTKPASRSTHTDNDRKPKHSPLDDLDDWSPPPPSTRAPKTRRPATRSTHTDNGRKKNLLLDDLDDWSPPPPSTGAPKTRRPATRSTHTDNGRKKNLLLDDLDDWSPPPPSALIGTLPPMPSNSASAKHTHNSLPIDISSPSRTYTNLHTRQPTHHTEHTSRKRQTQDTSSEMPSAKKQRTQTVEDKEDIQTEPIAESPPVKKIMQDKGVQVESRLELKPVILHLDDGRAVICMLRTS</sequence>
<proteinExistence type="predicted"/>